<accession>A0A1I2K281</accession>
<evidence type="ECO:0000256" key="2">
    <source>
        <dbReference type="ARBA" id="ARBA00022485"/>
    </source>
</evidence>
<dbReference type="SFLD" id="SFLDG01387">
    <property type="entry name" value="BtrN-like_SPASM_domain_contain"/>
    <property type="match status" value="1"/>
</dbReference>
<dbReference type="SUPFAM" id="SSF102114">
    <property type="entry name" value="Radical SAM enzymes"/>
    <property type="match status" value="1"/>
</dbReference>
<dbReference type="InterPro" id="IPR000385">
    <property type="entry name" value="MoaA_NifB_PqqE_Fe-S-bd_CS"/>
</dbReference>
<dbReference type="SFLD" id="SFLDS00029">
    <property type="entry name" value="Radical_SAM"/>
    <property type="match status" value="1"/>
</dbReference>
<evidence type="ECO:0000256" key="5">
    <source>
        <dbReference type="ARBA" id="ARBA00023004"/>
    </source>
</evidence>
<dbReference type="InterPro" id="IPR006638">
    <property type="entry name" value="Elp3/MiaA/NifB-like_rSAM"/>
</dbReference>
<dbReference type="GO" id="GO:0051539">
    <property type="term" value="F:4 iron, 4 sulfur cluster binding"/>
    <property type="evidence" value="ECO:0007669"/>
    <property type="project" value="UniProtKB-KW"/>
</dbReference>
<reference evidence="9" key="1">
    <citation type="submission" date="2016-10" db="EMBL/GenBank/DDBJ databases">
        <authorList>
            <person name="Varghese N."/>
            <person name="Submissions S."/>
        </authorList>
    </citation>
    <scope>NUCLEOTIDE SEQUENCE [LARGE SCALE GENOMIC DNA]</scope>
    <source>
        <strain evidence="9">UNC178MFTsu3.1</strain>
    </source>
</reference>
<dbReference type="InterPro" id="IPR058240">
    <property type="entry name" value="rSAM_sf"/>
</dbReference>
<dbReference type="Gene3D" id="3.20.20.70">
    <property type="entry name" value="Aldolase class I"/>
    <property type="match status" value="1"/>
</dbReference>
<keyword evidence="2" id="KW-0004">4Fe-4S</keyword>
<dbReference type="CDD" id="cd21109">
    <property type="entry name" value="SPASM"/>
    <property type="match status" value="1"/>
</dbReference>
<sequence length="486" mass="54566">MTIFVWPQRPLTLPANQDTPARLRTRAMPGVVWIELTSRCPFDCVFCSRKLLRGNGQHMKFEMLEKLIGELGQPQIIRLNYSGESSHYPQIVEACELASATGARVELVSALASLPWHRVERLAQAGLARLTVSLHTLDEQRFGEIYRFSNVQEMRARIERIAGLAKTARRPMELDFAFVAMRRNLGDLVAVADYAAALGITRVDIHPVIRRDPIPETFEEELDGERLKPSFLADLRRTIESARQSHQDITFNVSTPELREPAPLSDDACAYPWPLQSAAQIHGCEQDPWNTVHVLAGGEVVTCEARDQIVMGRLGEQSFSEIWNSQPYAQFRDDYFHARDAKCRGCPYKFAARPRPLPRIVHAPDRGRSALVYGWHGDEQEAVFWSHRQARLALSAHGAARLKFRCLLPPGAADANRLSLKVNGVLLKTWRNDGAGMMEAQFNRRIQAEGQVILELETSQAFCPQERGGSADTRQLGVALLEASLS</sequence>
<dbReference type="PROSITE" id="PS51918">
    <property type="entry name" value="RADICAL_SAM"/>
    <property type="match status" value="1"/>
</dbReference>
<feature type="domain" description="Radical SAM core" evidence="7">
    <location>
        <begin position="26"/>
        <end position="248"/>
    </location>
</feature>
<comment type="cofactor">
    <cofactor evidence="1">
        <name>[4Fe-4S] cluster</name>
        <dbReference type="ChEBI" id="CHEBI:49883"/>
    </cofactor>
</comment>
<dbReference type="Pfam" id="PF04055">
    <property type="entry name" value="Radical_SAM"/>
    <property type="match status" value="1"/>
</dbReference>
<dbReference type="SFLD" id="SFLDG01067">
    <property type="entry name" value="SPASM/twitch_domain_containing"/>
    <property type="match status" value="1"/>
</dbReference>
<dbReference type="InterPro" id="IPR050377">
    <property type="entry name" value="Radical_SAM_PqqE_MftC-like"/>
</dbReference>
<dbReference type="STRING" id="500610.SAMN02799615_04304"/>
<evidence type="ECO:0000313" key="8">
    <source>
        <dbReference type="EMBL" id="SFF59317.1"/>
    </source>
</evidence>
<name>A0A1I2K281_9GAMM</name>
<dbReference type="EMBL" id="FONH01000035">
    <property type="protein sequence ID" value="SFF59317.1"/>
    <property type="molecule type" value="Genomic_DNA"/>
</dbReference>
<evidence type="ECO:0000256" key="4">
    <source>
        <dbReference type="ARBA" id="ARBA00022723"/>
    </source>
</evidence>
<dbReference type="RefSeq" id="WP_026633692.1">
    <property type="nucleotide sequence ID" value="NZ_FONH01000035.1"/>
</dbReference>
<gene>
    <name evidence="8" type="ORF">SAMN02799615_04304</name>
</gene>
<keyword evidence="9" id="KW-1185">Reference proteome</keyword>
<proteinExistence type="predicted"/>
<keyword evidence="4" id="KW-0479">Metal-binding</keyword>
<evidence type="ECO:0000259" key="7">
    <source>
        <dbReference type="PROSITE" id="PS51918"/>
    </source>
</evidence>
<dbReference type="InterPro" id="IPR007197">
    <property type="entry name" value="rSAM"/>
</dbReference>
<keyword evidence="3" id="KW-0949">S-adenosyl-L-methionine</keyword>
<dbReference type="GO" id="GO:0003824">
    <property type="term" value="F:catalytic activity"/>
    <property type="evidence" value="ECO:0007669"/>
    <property type="project" value="InterPro"/>
</dbReference>
<dbReference type="InterPro" id="IPR023885">
    <property type="entry name" value="4Fe4S-binding_SPASM_dom"/>
</dbReference>
<dbReference type="CDD" id="cd01335">
    <property type="entry name" value="Radical_SAM"/>
    <property type="match status" value="1"/>
</dbReference>
<evidence type="ECO:0000256" key="6">
    <source>
        <dbReference type="ARBA" id="ARBA00023014"/>
    </source>
</evidence>
<evidence type="ECO:0000256" key="3">
    <source>
        <dbReference type="ARBA" id="ARBA00022691"/>
    </source>
</evidence>
<keyword evidence="5" id="KW-0408">Iron</keyword>
<keyword evidence="6" id="KW-0411">Iron-sulfur</keyword>
<dbReference type="Pfam" id="PF13186">
    <property type="entry name" value="SPASM"/>
    <property type="match status" value="1"/>
</dbReference>
<evidence type="ECO:0000313" key="9">
    <source>
        <dbReference type="Proteomes" id="UP000199477"/>
    </source>
</evidence>
<dbReference type="PROSITE" id="PS01305">
    <property type="entry name" value="MOAA_NIFB_PQQE"/>
    <property type="match status" value="1"/>
</dbReference>
<dbReference type="PANTHER" id="PTHR11228">
    <property type="entry name" value="RADICAL SAM DOMAIN PROTEIN"/>
    <property type="match status" value="1"/>
</dbReference>
<protein>
    <submittedName>
        <fullName evidence="8">Radical SAM additional 4Fe4S-binding SPASM domain-containing protein</fullName>
    </submittedName>
</protein>
<dbReference type="InterPro" id="IPR013785">
    <property type="entry name" value="Aldolase_TIM"/>
</dbReference>
<dbReference type="AlphaFoldDB" id="A0A1I2K281"/>
<dbReference type="SMART" id="SM00729">
    <property type="entry name" value="Elp3"/>
    <property type="match status" value="1"/>
</dbReference>
<evidence type="ECO:0000256" key="1">
    <source>
        <dbReference type="ARBA" id="ARBA00001966"/>
    </source>
</evidence>
<organism evidence="8 9">
    <name type="scientific">Dyella marensis</name>
    <dbReference type="NCBI Taxonomy" id="500610"/>
    <lineage>
        <taxon>Bacteria</taxon>
        <taxon>Pseudomonadati</taxon>
        <taxon>Pseudomonadota</taxon>
        <taxon>Gammaproteobacteria</taxon>
        <taxon>Lysobacterales</taxon>
        <taxon>Rhodanobacteraceae</taxon>
        <taxon>Dyella</taxon>
    </lineage>
</organism>
<dbReference type="GO" id="GO:0046872">
    <property type="term" value="F:metal ion binding"/>
    <property type="evidence" value="ECO:0007669"/>
    <property type="project" value="UniProtKB-KW"/>
</dbReference>
<dbReference type="InterPro" id="IPR034391">
    <property type="entry name" value="AdoMet-like_SPASM_containing"/>
</dbReference>
<dbReference type="Proteomes" id="UP000199477">
    <property type="component" value="Unassembled WGS sequence"/>
</dbReference>
<dbReference type="PANTHER" id="PTHR11228:SF35">
    <property type="entry name" value="MOLYBDENUM COFACTOR BIOSYNTHESIS PROTEIN A-RELATED"/>
    <property type="match status" value="1"/>
</dbReference>
<dbReference type="GO" id="GO:0032324">
    <property type="term" value="P:molybdopterin cofactor biosynthetic process"/>
    <property type="evidence" value="ECO:0007669"/>
    <property type="project" value="UniProtKB-ARBA"/>
</dbReference>